<keyword evidence="5" id="KW-1185">Reference proteome</keyword>
<keyword evidence="4" id="KW-0378">Hydrolase</keyword>
<evidence type="ECO:0000313" key="4">
    <source>
        <dbReference type="EMBL" id="MEY8042624.1"/>
    </source>
</evidence>
<organism evidence="4 5">
    <name type="scientific">Saccharopolyspora cebuensis</name>
    <dbReference type="NCBI Taxonomy" id="418759"/>
    <lineage>
        <taxon>Bacteria</taxon>
        <taxon>Bacillati</taxon>
        <taxon>Actinomycetota</taxon>
        <taxon>Actinomycetes</taxon>
        <taxon>Pseudonocardiales</taxon>
        <taxon>Pseudonocardiaceae</taxon>
        <taxon>Saccharopolyspora</taxon>
    </lineage>
</organism>
<dbReference type="Gene3D" id="3.40.50.1820">
    <property type="entry name" value="alpha/beta hydrolase"/>
    <property type="match status" value="1"/>
</dbReference>
<dbReference type="EMBL" id="JBGEHV010000061">
    <property type="protein sequence ID" value="MEY8042624.1"/>
    <property type="molecule type" value="Genomic_DNA"/>
</dbReference>
<feature type="domain" description="DUF1023" evidence="3">
    <location>
        <begin position="317"/>
        <end position="473"/>
    </location>
</feature>
<keyword evidence="1" id="KW-0175">Coiled coil</keyword>
<feature type="region of interest" description="Disordered" evidence="2">
    <location>
        <begin position="505"/>
        <end position="527"/>
    </location>
</feature>
<evidence type="ECO:0000256" key="2">
    <source>
        <dbReference type="SAM" id="MobiDB-lite"/>
    </source>
</evidence>
<dbReference type="InterPro" id="IPR029058">
    <property type="entry name" value="AB_hydrolase_fold"/>
</dbReference>
<protein>
    <submittedName>
        <fullName evidence="4">Alpha/beta hydrolase</fullName>
    </submittedName>
</protein>
<feature type="region of interest" description="Disordered" evidence="2">
    <location>
        <begin position="169"/>
        <end position="205"/>
    </location>
</feature>
<feature type="coiled-coil region" evidence="1">
    <location>
        <begin position="238"/>
        <end position="302"/>
    </location>
</feature>
<dbReference type="Proteomes" id="UP001564626">
    <property type="component" value="Unassembled WGS sequence"/>
</dbReference>
<dbReference type="SUPFAM" id="SSF53474">
    <property type="entry name" value="alpha/beta-Hydrolases"/>
    <property type="match status" value="1"/>
</dbReference>
<evidence type="ECO:0000313" key="5">
    <source>
        <dbReference type="Proteomes" id="UP001564626"/>
    </source>
</evidence>
<dbReference type="Pfam" id="PF06259">
    <property type="entry name" value="Abhydrolase_8"/>
    <property type="match status" value="1"/>
</dbReference>
<feature type="compositionally biased region" description="Basic and acidic residues" evidence="2">
    <location>
        <begin position="505"/>
        <end position="519"/>
    </location>
</feature>
<dbReference type="InterPro" id="IPR010427">
    <property type="entry name" value="DUF1023"/>
</dbReference>
<accession>A0ABV4CT82</accession>
<dbReference type="RefSeq" id="WP_369775476.1">
    <property type="nucleotide sequence ID" value="NZ_JBGEHV010000061.1"/>
</dbReference>
<evidence type="ECO:0000256" key="1">
    <source>
        <dbReference type="SAM" id="Coils"/>
    </source>
</evidence>
<dbReference type="GO" id="GO:0016787">
    <property type="term" value="F:hydrolase activity"/>
    <property type="evidence" value="ECO:0007669"/>
    <property type="project" value="UniProtKB-KW"/>
</dbReference>
<reference evidence="4 5" key="1">
    <citation type="submission" date="2024-08" db="EMBL/GenBank/DDBJ databases">
        <title>Genome mining of Saccharopolyspora cebuensis PGLac3 from Nigerian medicinal plant.</title>
        <authorList>
            <person name="Ezeobiora C.E."/>
            <person name="Igbokwe N.H."/>
            <person name="Amin D.H."/>
            <person name="Mendie U.E."/>
        </authorList>
    </citation>
    <scope>NUCLEOTIDE SEQUENCE [LARGE SCALE GENOMIC DNA]</scope>
    <source>
        <strain evidence="4 5">PGLac3</strain>
    </source>
</reference>
<name>A0ABV4CT82_9PSEU</name>
<proteinExistence type="predicted"/>
<comment type="caution">
    <text evidence="4">The sequence shown here is derived from an EMBL/GenBank/DDBJ whole genome shotgun (WGS) entry which is preliminary data.</text>
</comment>
<sequence>MSGDITIGTVRGWKPSTLEQAAAQMRTHRDALVSLDDELGGGAPPDDWTGAAAESAGEVHAKIRQATRNLTAEVAAARTATIEAVDAIEAVQKSLAETEDLAKANGFSIKDDGSVTDSDPPQDVPADQIEAVRQERTAIRDEVTSRLGEILRRAADIDEDLAGVLGKARKDELEGSGSLENSADIGAAEGGLSTLKPPASDDPAANAAWWDSLSEQERQEILEHHPDWVGNLDGVPAEIRDQANRERLETERERLEEEIAELEAALDDNFFGGTFSEADERLEDAKAELEALETTEQTLEQGDRQLLLFDLSGEVPRAAVANGDVDNADHVAVLTPGMNSGVVESLENKDAEMHALRQEAQDQAAQYGDGGSVATVTWVGYDSPNAASVLGDGSAEEGGQALADFYTGINASRTEDPNLTALGHSYGGVTTEYALMQENTGVDNTVLFGTPGHAVEDADQLQVPDGSVYTLSAEGWDGDWIEGYGQGPSPRGDIEGTTELSAEADGARDLQETDGHSDYMTEDTTSQYNMGAIVSGNSDRIVEK</sequence>
<gene>
    <name evidence="4" type="ORF">AB8O55_24730</name>
</gene>
<evidence type="ECO:0000259" key="3">
    <source>
        <dbReference type="Pfam" id="PF06259"/>
    </source>
</evidence>